<evidence type="ECO:0000256" key="7">
    <source>
        <dbReference type="SAM" id="SignalP"/>
    </source>
</evidence>
<feature type="chain" id="PRO_5038447836" evidence="7">
    <location>
        <begin position="23"/>
        <end position="358"/>
    </location>
</feature>
<comment type="caution">
    <text evidence="9">The sequence shown here is derived from an EMBL/GenBank/DDBJ whole genome shotgun (WGS) entry which is preliminary data.</text>
</comment>
<dbReference type="InterPro" id="IPR003760">
    <property type="entry name" value="PnrA-like"/>
</dbReference>
<accession>A0A1T3P4X5</accession>
<comment type="subcellular location">
    <subcellularLocation>
        <location evidence="1">Cell membrane</location>
        <topology evidence="1">Lipid-anchor</topology>
    </subcellularLocation>
</comment>
<dbReference type="SUPFAM" id="SSF53822">
    <property type="entry name" value="Periplasmic binding protein-like I"/>
    <property type="match status" value="1"/>
</dbReference>
<evidence type="ECO:0000256" key="4">
    <source>
        <dbReference type="ARBA" id="ARBA00022729"/>
    </source>
</evidence>
<proteinExistence type="inferred from homology"/>
<dbReference type="Proteomes" id="UP000190037">
    <property type="component" value="Unassembled WGS sequence"/>
</dbReference>
<evidence type="ECO:0000256" key="1">
    <source>
        <dbReference type="ARBA" id="ARBA00004193"/>
    </source>
</evidence>
<keyword evidence="3" id="KW-1003">Cell membrane</keyword>
<evidence type="ECO:0000256" key="3">
    <source>
        <dbReference type="ARBA" id="ARBA00022475"/>
    </source>
</evidence>
<dbReference type="PROSITE" id="PS51257">
    <property type="entry name" value="PROKAR_LIPOPROTEIN"/>
    <property type="match status" value="1"/>
</dbReference>
<keyword evidence="5" id="KW-0472">Membrane</keyword>
<feature type="signal peptide" evidence="7">
    <location>
        <begin position="1"/>
        <end position="22"/>
    </location>
</feature>
<dbReference type="RefSeq" id="WP_078978299.1">
    <property type="nucleotide sequence ID" value="NZ_MWQN01000001.1"/>
</dbReference>
<dbReference type="AlphaFoldDB" id="A0A1T3P4X5"/>
<dbReference type="OrthoDB" id="9784230at2"/>
<dbReference type="GO" id="GO:0005886">
    <property type="term" value="C:plasma membrane"/>
    <property type="evidence" value="ECO:0007669"/>
    <property type="project" value="UniProtKB-SubCell"/>
</dbReference>
<dbReference type="PANTHER" id="PTHR34296">
    <property type="entry name" value="TRANSCRIPTIONAL ACTIVATOR PROTEIN MED"/>
    <property type="match status" value="1"/>
</dbReference>
<dbReference type="EMBL" id="MWQN01000001">
    <property type="protein sequence ID" value="OPC84001.1"/>
    <property type="molecule type" value="Genomic_DNA"/>
</dbReference>
<evidence type="ECO:0000313" key="10">
    <source>
        <dbReference type="Proteomes" id="UP000190037"/>
    </source>
</evidence>
<keyword evidence="10" id="KW-1185">Reference proteome</keyword>
<evidence type="ECO:0000259" key="8">
    <source>
        <dbReference type="Pfam" id="PF02608"/>
    </source>
</evidence>
<name>A0A1T3P4X5_9ACTN</name>
<reference evidence="9 10" key="1">
    <citation type="submission" date="2017-03" db="EMBL/GenBank/DDBJ databases">
        <title>Draft genome sequence of Streptomyces scabrisporus NF3, endophyte isolated from Amphipterygium adstringens.</title>
        <authorList>
            <person name="Vazquez M."/>
            <person name="Ceapa C.D."/>
            <person name="Rodriguez Luna D."/>
            <person name="Sanchez Esquivel S."/>
        </authorList>
    </citation>
    <scope>NUCLEOTIDE SEQUENCE [LARGE SCALE GENOMIC DNA]</scope>
    <source>
        <strain evidence="9 10">NF3</strain>
    </source>
</reference>
<dbReference type="Gene3D" id="3.40.50.2300">
    <property type="match status" value="2"/>
</dbReference>
<keyword evidence="6" id="KW-0449">Lipoprotein</keyword>
<gene>
    <name evidence="9" type="ORF">B4N89_26455</name>
</gene>
<evidence type="ECO:0000256" key="5">
    <source>
        <dbReference type="ARBA" id="ARBA00023136"/>
    </source>
</evidence>
<evidence type="ECO:0000256" key="6">
    <source>
        <dbReference type="ARBA" id="ARBA00023288"/>
    </source>
</evidence>
<dbReference type="InterPro" id="IPR028082">
    <property type="entry name" value="Peripla_BP_I"/>
</dbReference>
<comment type="similarity">
    <text evidence="2">Belongs to the BMP lipoprotein family.</text>
</comment>
<dbReference type="Pfam" id="PF02608">
    <property type="entry name" value="Bmp"/>
    <property type="match status" value="1"/>
</dbReference>
<dbReference type="PANTHER" id="PTHR34296:SF2">
    <property type="entry name" value="ABC TRANSPORTER GUANOSINE-BINDING PROTEIN NUPN"/>
    <property type="match status" value="1"/>
</dbReference>
<sequence>MYRNTFRHRLAVAGLLVGTALAATACNASADKDKGNTPAAAGTGGGAGKNVVLVTPEPIGVNDFLKLAATGAQNAAKKAGGTATVLESKDTSAIQQNVEAAVRQKPAVVVAVGFEFADVLAQQAEANPKQQFLFVDSCTTKPYPNITCATFREHEGTFLAGAEAGLLTKSGKVGAVVALDSPQIRRFSDPFGAGAKQTNPASSFTQLFVGGQKPFNDPARAGEQTASLKAKDVDQVMGAASAAGNLGVFNAAKSAGLQAFGVDVNQCSAAPGTVVDNVIKRTDVAVDKGVEQIVGGKPGGVTSYGLKEGGITLTGLESGVETSQCLIAQRPEVIKTVQGLRDQIVAGTVTVADPAAAK</sequence>
<protein>
    <submittedName>
        <fullName evidence="9">BMP family ABC transporter substrate-binding protein</fullName>
    </submittedName>
</protein>
<dbReference type="STRING" id="159449.B4N89_26455"/>
<evidence type="ECO:0000256" key="2">
    <source>
        <dbReference type="ARBA" id="ARBA00008610"/>
    </source>
</evidence>
<dbReference type="InterPro" id="IPR050957">
    <property type="entry name" value="BMP_lipoprotein"/>
</dbReference>
<organism evidence="9 10">
    <name type="scientific">Embleya scabrispora</name>
    <dbReference type="NCBI Taxonomy" id="159449"/>
    <lineage>
        <taxon>Bacteria</taxon>
        <taxon>Bacillati</taxon>
        <taxon>Actinomycetota</taxon>
        <taxon>Actinomycetes</taxon>
        <taxon>Kitasatosporales</taxon>
        <taxon>Streptomycetaceae</taxon>
        <taxon>Embleya</taxon>
    </lineage>
</organism>
<dbReference type="eggNOG" id="COG1744">
    <property type="taxonomic scope" value="Bacteria"/>
</dbReference>
<dbReference type="CDD" id="cd06354">
    <property type="entry name" value="PBP1_PrnA-like"/>
    <property type="match status" value="1"/>
</dbReference>
<keyword evidence="4 7" id="KW-0732">Signal</keyword>
<evidence type="ECO:0000313" key="9">
    <source>
        <dbReference type="EMBL" id="OPC84001.1"/>
    </source>
</evidence>
<feature type="domain" description="ABC transporter substrate-binding protein PnrA-like" evidence="8">
    <location>
        <begin position="50"/>
        <end position="321"/>
    </location>
</feature>